<sequence length="393" mass="41847">MSTHGACKQENPVGFWPVRKSKIGLIVNPIAGMGGKVGLKGTDGTATLMRAKNLGAVPLAGKKTQQALSQLRLLEDRFEILTSPGEMGEKVSKASGLIPTIVTAKTGATTTRTDTINAVRTLLQSGVELLLFAGGDGTACDIFSSLDSSTPILGIPAGVKMHSAVFANSPVSAGRLLSSLVQRTSPSFPIKSAEIMDLDEDARRRDSIQTTIIGYANVPVDRARMQSSKAYGFPEEIHAIDSICKFLVQNLTSGASYIVGPGTTTQSLLARMGIQGTLLGIDVVQDKTILHRDLNESQLLRYADKHPIKIIVGVIGGQGFLFGRGNQQITAEVIKRAGKESIIVVSSSEKILSLENQRLLVDTGDPKVDAELSGYIKVQVEARKTMIVKVEPA</sequence>
<dbReference type="Pfam" id="PF20143">
    <property type="entry name" value="NAD_kinase_C"/>
    <property type="match status" value="1"/>
</dbReference>
<dbReference type="InterPro" id="IPR002504">
    <property type="entry name" value="NADK"/>
</dbReference>
<dbReference type="InterPro" id="IPR017438">
    <property type="entry name" value="ATP-NAD_kinase_N"/>
</dbReference>
<proteinExistence type="predicted"/>
<dbReference type="Pfam" id="PF01513">
    <property type="entry name" value="NAD_kinase"/>
    <property type="match status" value="1"/>
</dbReference>
<protein>
    <recommendedName>
        <fullName evidence="2">ATP-NAD kinase</fullName>
    </recommendedName>
</protein>
<dbReference type="PANTHER" id="PTHR40697">
    <property type="entry name" value="ACETOIN CATABOLISM PROTEIN X"/>
    <property type="match status" value="1"/>
</dbReference>
<reference evidence="1" key="1">
    <citation type="submission" date="2018-05" db="EMBL/GenBank/DDBJ databases">
        <authorList>
            <person name="Lanie J.A."/>
            <person name="Ng W.-L."/>
            <person name="Kazmierczak K.M."/>
            <person name="Andrzejewski T.M."/>
            <person name="Davidsen T.M."/>
            <person name="Wayne K.J."/>
            <person name="Tettelin H."/>
            <person name="Glass J.I."/>
            <person name="Rusch D."/>
            <person name="Podicherti R."/>
            <person name="Tsui H.-C.T."/>
            <person name="Winkler M.E."/>
        </authorList>
    </citation>
    <scope>NUCLEOTIDE SEQUENCE</scope>
</reference>
<dbReference type="EMBL" id="UINC01028084">
    <property type="protein sequence ID" value="SVB08450.1"/>
    <property type="molecule type" value="Genomic_DNA"/>
</dbReference>
<dbReference type="GO" id="GO:0003951">
    <property type="term" value="F:NAD+ kinase activity"/>
    <property type="evidence" value="ECO:0007669"/>
    <property type="project" value="InterPro"/>
</dbReference>
<gene>
    <name evidence="1" type="ORF">METZ01_LOCUS161304</name>
</gene>
<dbReference type="InterPro" id="IPR016064">
    <property type="entry name" value="NAD/diacylglycerol_kinase_sf"/>
</dbReference>
<evidence type="ECO:0000313" key="1">
    <source>
        <dbReference type="EMBL" id="SVB08450.1"/>
    </source>
</evidence>
<dbReference type="InterPro" id="IPR039065">
    <property type="entry name" value="AcoX-like"/>
</dbReference>
<dbReference type="GO" id="GO:0006741">
    <property type="term" value="P:NADP+ biosynthetic process"/>
    <property type="evidence" value="ECO:0007669"/>
    <property type="project" value="InterPro"/>
</dbReference>
<dbReference type="AlphaFoldDB" id="A0A382B3Q4"/>
<evidence type="ECO:0008006" key="2">
    <source>
        <dbReference type="Google" id="ProtNLM"/>
    </source>
</evidence>
<organism evidence="1">
    <name type="scientific">marine metagenome</name>
    <dbReference type="NCBI Taxonomy" id="408172"/>
    <lineage>
        <taxon>unclassified sequences</taxon>
        <taxon>metagenomes</taxon>
        <taxon>ecological metagenomes</taxon>
    </lineage>
</organism>
<dbReference type="PIRSF" id="PIRSF016907">
    <property type="entry name" value="Kin_ATP-NAD"/>
    <property type="match status" value="1"/>
</dbReference>
<dbReference type="SUPFAM" id="SSF111331">
    <property type="entry name" value="NAD kinase/diacylglycerol kinase-like"/>
    <property type="match status" value="1"/>
</dbReference>
<name>A0A382B3Q4_9ZZZZ</name>
<dbReference type="PANTHER" id="PTHR40697:SF2">
    <property type="entry name" value="ATP-NAD KINASE-RELATED"/>
    <property type="match status" value="1"/>
</dbReference>
<dbReference type="InterPro" id="IPR011386">
    <property type="entry name" value="Put_ATP-NAD_kin"/>
</dbReference>
<dbReference type="Gene3D" id="3.40.50.10330">
    <property type="entry name" value="Probable inorganic polyphosphate/atp-NAD kinase, domain 1"/>
    <property type="match status" value="1"/>
</dbReference>
<accession>A0A382B3Q4</accession>